<comment type="caution">
    <text evidence="2">The sequence shown here is derived from an EMBL/GenBank/DDBJ whole genome shotgun (WGS) entry which is preliminary data.</text>
</comment>
<name>A0A9D4GZK5_DREPO</name>
<organism evidence="2 3">
    <name type="scientific">Dreissena polymorpha</name>
    <name type="common">Zebra mussel</name>
    <name type="synonym">Mytilus polymorpha</name>
    <dbReference type="NCBI Taxonomy" id="45954"/>
    <lineage>
        <taxon>Eukaryota</taxon>
        <taxon>Metazoa</taxon>
        <taxon>Spiralia</taxon>
        <taxon>Lophotrochozoa</taxon>
        <taxon>Mollusca</taxon>
        <taxon>Bivalvia</taxon>
        <taxon>Autobranchia</taxon>
        <taxon>Heteroconchia</taxon>
        <taxon>Euheterodonta</taxon>
        <taxon>Imparidentia</taxon>
        <taxon>Neoheterodontei</taxon>
        <taxon>Myida</taxon>
        <taxon>Dreissenoidea</taxon>
        <taxon>Dreissenidae</taxon>
        <taxon>Dreissena</taxon>
    </lineage>
</organism>
<evidence type="ECO:0000313" key="2">
    <source>
        <dbReference type="EMBL" id="KAH3825747.1"/>
    </source>
</evidence>
<sequence>MLCMMASTIVAKNIQSSCLYFGFAYTFIAPTRIGDYCEDRSWCEFGLNVQCDGNRCTCRQGYITNATLNGCVERESVRPWY</sequence>
<reference evidence="2" key="2">
    <citation type="submission" date="2020-11" db="EMBL/GenBank/DDBJ databases">
        <authorList>
            <person name="McCartney M.A."/>
            <person name="Auch B."/>
            <person name="Kono T."/>
            <person name="Mallez S."/>
            <person name="Becker A."/>
            <person name="Gohl D.M."/>
            <person name="Silverstein K.A.T."/>
            <person name="Koren S."/>
            <person name="Bechman K.B."/>
            <person name="Herman A."/>
            <person name="Abrahante J.E."/>
            <person name="Garbe J."/>
        </authorList>
    </citation>
    <scope>NUCLEOTIDE SEQUENCE</scope>
    <source>
        <strain evidence="2">Duluth1</strain>
        <tissue evidence="2">Whole animal</tissue>
    </source>
</reference>
<dbReference type="Proteomes" id="UP000828390">
    <property type="component" value="Unassembled WGS sequence"/>
</dbReference>
<dbReference type="InterPro" id="IPR006149">
    <property type="entry name" value="EB_dom"/>
</dbReference>
<protein>
    <recommendedName>
        <fullName evidence="1">EB domain-containing protein</fullName>
    </recommendedName>
</protein>
<evidence type="ECO:0000313" key="3">
    <source>
        <dbReference type="Proteomes" id="UP000828390"/>
    </source>
</evidence>
<accession>A0A9D4GZK5</accession>
<dbReference type="EMBL" id="JAIWYP010000005">
    <property type="protein sequence ID" value="KAH3825747.1"/>
    <property type="molecule type" value="Genomic_DNA"/>
</dbReference>
<feature type="domain" description="EB" evidence="1">
    <location>
        <begin position="15"/>
        <end position="65"/>
    </location>
</feature>
<gene>
    <name evidence="2" type="ORF">DPMN_127628</name>
</gene>
<proteinExistence type="predicted"/>
<reference evidence="2" key="1">
    <citation type="journal article" date="2019" name="bioRxiv">
        <title>The Genome of the Zebra Mussel, Dreissena polymorpha: A Resource for Invasive Species Research.</title>
        <authorList>
            <person name="McCartney M.A."/>
            <person name="Auch B."/>
            <person name="Kono T."/>
            <person name="Mallez S."/>
            <person name="Zhang Y."/>
            <person name="Obille A."/>
            <person name="Becker A."/>
            <person name="Abrahante J.E."/>
            <person name="Garbe J."/>
            <person name="Badalamenti J.P."/>
            <person name="Herman A."/>
            <person name="Mangelson H."/>
            <person name="Liachko I."/>
            <person name="Sullivan S."/>
            <person name="Sone E.D."/>
            <person name="Koren S."/>
            <person name="Silverstein K.A.T."/>
            <person name="Beckman K.B."/>
            <person name="Gohl D.M."/>
        </authorList>
    </citation>
    <scope>NUCLEOTIDE SEQUENCE</scope>
    <source>
        <strain evidence="2">Duluth1</strain>
        <tissue evidence="2">Whole animal</tissue>
    </source>
</reference>
<dbReference type="AlphaFoldDB" id="A0A9D4GZK5"/>
<keyword evidence="3" id="KW-1185">Reference proteome</keyword>
<dbReference type="Pfam" id="PF01683">
    <property type="entry name" value="EB"/>
    <property type="match status" value="1"/>
</dbReference>
<evidence type="ECO:0000259" key="1">
    <source>
        <dbReference type="Pfam" id="PF01683"/>
    </source>
</evidence>